<feature type="domain" description="PITH" evidence="3">
    <location>
        <begin position="20"/>
        <end position="190"/>
    </location>
</feature>
<gene>
    <name evidence="4" type="ORF">CPB83DRAFT_782236</name>
</gene>
<dbReference type="PANTHER" id="PTHR12175:SF1">
    <property type="entry name" value="PITH DOMAIN-CONTAINING PROTEIN 1"/>
    <property type="match status" value="1"/>
</dbReference>
<evidence type="ECO:0000256" key="1">
    <source>
        <dbReference type="ARBA" id="ARBA00025788"/>
    </source>
</evidence>
<dbReference type="Proteomes" id="UP000807306">
    <property type="component" value="Unassembled WGS sequence"/>
</dbReference>
<dbReference type="AlphaFoldDB" id="A0A9P6JVR9"/>
<dbReference type="GO" id="GO:0005737">
    <property type="term" value="C:cytoplasm"/>
    <property type="evidence" value="ECO:0007669"/>
    <property type="project" value="UniProtKB-ARBA"/>
</dbReference>
<dbReference type="InterPro" id="IPR008979">
    <property type="entry name" value="Galactose-bd-like_sf"/>
</dbReference>
<dbReference type="EMBL" id="MU157827">
    <property type="protein sequence ID" value="KAF9533720.1"/>
    <property type="molecule type" value="Genomic_DNA"/>
</dbReference>
<name>A0A9P6JVR9_9AGAR</name>
<dbReference type="PANTHER" id="PTHR12175">
    <property type="entry name" value="AD039 HT014 THIOREDOXIN FAMILY TRP26"/>
    <property type="match status" value="1"/>
</dbReference>
<comment type="caution">
    <text evidence="4">The sequence shown here is derived from an EMBL/GenBank/DDBJ whole genome shotgun (WGS) entry which is preliminary data.</text>
</comment>
<dbReference type="InterPro" id="IPR045099">
    <property type="entry name" value="PITH1-like"/>
</dbReference>
<evidence type="ECO:0000313" key="4">
    <source>
        <dbReference type="EMBL" id="KAF9533720.1"/>
    </source>
</evidence>
<protein>
    <submittedName>
        <fullName evidence="4">Galactose-binding domain-like protein</fullName>
    </submittedName>
</protein>
<feature type="region of interest" description="Disordered" evidence="2">
    <location>
        <begin position="1"/>
        <end position="23"/>
    </location>
</feature>
<organism evidence="4 5">
    <name type="scientific">Crepidotus variabilis</name>
    <dbReference type="NCBI Taxonomy" id="179855"/>
    <lineage>
        <taxon>Eukaryota</taxon>
        <taxon>Fungi</taxon>
        <taxon>Dikarya</taxon>
        <taxon>Basidiomycota</taxon>
        <taxon>Agaricomycotina</taxon>
        <taxon>Agaricomycetes</taxon>
        <taxon>Agaricomycetidae</taxon>
        <taxon>Agaricales</taxon>
        <taxon>Agaricineae</taxon>
        <taxon>Crepidotaceae</taxon>
        <taxon>Crepidotus</taxon>
    </lineage>
</organism>
<dbReference type="Pfam" id="PF06201">
    <property type="entry name" value="PITH"/>
    <property type="match status" value="1"/>
</dbReference>
<keyword evidence="5" id="KW-1185">Reference proteome</keyword>
<proteinExistence type="inferred from homology"/>
<accession>A0A9P6JVR9</accession>
<evidence type="ECO:0000259" key="3">
    <source>
        <dbReference type="PROSITE" id="PS51532"/>
    </source>
</evidence>
<reference evidence="4" key="1">
    <citation type="submission" date="2020-11" db="EMBL/GenBank/DDBJ databases">
        <authorList>
            <consortium name="DOE Joint Genome Institute"/>
            <person name="Ahrendt S."/>
            <person name="Riley R."/>
            <person name="Andreopoulos W."/>
            <person name="Labutti K."/>
            <person name="Pangilinan J."/>
            <person name="Ruiz-Duenas F.J."/>
            <person name="Barrasa J.M."/>
            <person name="Sanchez-Garcia M."/>
            <person name="Camarero S."/>
            <person name="Miyauchi S."/>
            <person name="Serrano A."/>
            <person name="Linde D."/>
            <person name="Babiker R."/>
            <person name="Drula E."/>
            <person name="Ayuso-Fernandez I."/>
            <person name="Pacheco R."/>
            <person name="Padilla G."/>
            <person name="Ferreira P."/>
            <person name="Barriuso J."/>
            <person name="Kellner H."/>
            <person name="Castanera R."/>
            <person name="Alfaro M."/>
            <person name="Ramirez L."/>
            <person name="Pisabarro A.G."/>
            <person name="Kuo A."/>
            <person name="Tritt A."/>
            <person name="Lipzen A."/>
            <person name="He G."/>
            <person name="Yan M."/>
            <person name="Ng V."/>
            <person name="Cullen D."/>
            <person name="Martin F."/>
            <person name="Rosso M.-N."/>
            <person name="Henrissat B."/>
            <person name="Hibbett D."/>
            <person name="Martinez A.T."/>
            <person name="Grigoriev I.V."/>
        </authorList>
    </citation>
    <scope>NUCLEOTIDE SEQUENCE</scope>
    <source>
        <strain evidence="4">CBS 506.95</strain>
    </source>
</reference>
<dbReference type="InterPro" id="IPR010400">
    <property type="entry name" value="PITH_dom"/>
</dbReference>
<dbReference type="GO" id="GO:0005634">
    <property type="term" value="C:nucleus"/>
    <property type="evidence" value="ECO:0007669"/>
    <property type="project" value="TreeGrafter"/>
</dbReference>
<evidence type="ECO:0000256" key="2">
    <source>
        <dbReference type="SAM" id="MobiDB-lite"/>
    </source>
</evidence>
<dbReference type="Gene3D" id="2.60.120.470">
    <property type="entry name" value="PITH domain"/>
    <property type="match status" value="1"/>
</dbReference>
<comment type="similarity">
    <text evidence="1">Belongs to the PITHD1 family.</text>
</comment>
<sequence>MPHEHNDHCGHESHEHDHNHDSTELGFQDNLYLHIDRQNAVTLNSEGKASDILKPWHERLDENKYIESDADDQLIIRIPFTGSVRLRALLLKSGPGDQTPSKIALFANEPNLDFEDVSDRKPTQEFNVPQGREVGEYAVKTARFSNISGVTLFIPSSQGADTSRIYYLGFLGSWTAAKQQPIITVYEAQANLADHEKIQGMDGTWSAPGL</sequence>
<dbReference type="PROSITE" id="PS51532">
    <property type="entry name" value="PITH"/>
    <property type="match status" value="1"/>
</dbReference>
<evidence type="ECO:0000313" key="5">
    <source>
        <dbReference type="Proteomes" id="UP000807306"/>
    </source>
</evidence>
<dbReference type="InterPro" id="IPR037047">
    <property type="entry name" value="PITH_dom_sf"/>
</dbReference>
<dbReference type="OrthoDB" id="2635at2759"/>
<dbReference type="SUPFAM" id="SSF49785">
    <property type="entry name" value="Galactose-binding domain-like"/>
    <property type="match status" value="1"/>
</dbReference>